<dbReference type="AlphaFoldDB" id="A0A0A8ZXM3"/>
<evidence type="ECO:0000313" key="2">
    <source>
        <dbReference type="EMBL" id="JAD39542.1"/>
    </source>
</evidence>
<protein>
    <submittedName>
        <fullName evidence="2">Uncharacterized protein</fullName>
    </submittedName>
</protein>
<evidence type="ECO:0000256" key="1">
    <source>
        <dbReference type="SAM" id="SignalP"/>
    </source>
</evidence>
<name>A0A0A8ZXM3_ARUDO</name>
<dbReference type="EMBL" id="GBRH01258353">
    <property type="protein sequence ID" value="JAD39542.1"/>
    <property type="molecule type" value="Transcribed_RNA"/>
</dbReference>
<sequence length="33" mass="3546">MKRSYFLISISLSPLLLSASSHSIMAASSAGYR</sequence>
<accession>A0A0A8ZXM3</accession>
<keyword evidence="1" id="KW-0732">Signal</keyword>
<reference evidence="2" key="2">
    <citation type="journal article" date="2015" name="Data Brief">
        <title>Shoot transcriptome of the giant reed, Arundo donax.</title>
        <authorList>
            <person name="Barrero R.A."/>
            <person name="Guerrero F.D."/>
            <person name="Moolhuijzen P."/>
            <person name="Goolsby J.A."/>
            <person name="Tidwell J."/>
            <person name="Bellgard S.E."/>
            <person name="Bellgard M.I."/>
        </authorList>
    </citation>
    <scope>NUCLEOTIDE SEQUENCE</scope>
    <source>
        <tissue evidence="2">Shoot tissue taken approximately 20 cm above the soil surface</tissue>
    </source>
</reference>
<proteinExistence type="predicted"/>
<feature type="signal peptide" evidence="1">
    <location>
        <begin position="1"/>
        <end position="18"/>
    </location>
</feature>
<reference evidence="2" key="1">
    <citation type="submission" date="2014-09" db="EMBL/GenBank/DDBJ databases">
        <authorList>
            <person name="Magalhaes I.L.F."/>
            <person name="Oliveira U."/>
            <person name="Santos F.R."/>
            <person name="Vidigal T.H.D.A."/>
            <person name="Brescovit A.D."/>
            <person name="Santos A.J."/>
        </authorList>
    </citation>
    <scope>NUCLEOTIDE SEQUENCE</scope>
    <source>
        <tissue evidence="2">Shoot tissue taken approximately 20 cm above the soil surface</tissue>
    </source>
</reference>
<organism evidence="2">
    <name type="scientific">Arundo donax</name>
    <name type="common">Giant reed</name>
    <name type="synonym">Donax arundinaceus</name>
    <dbReference type="NCBI Taxonomy" id="35708"/>
    <lineage>
        <taxon>Eukaryota</taxon>
        <taxon>Viridiplantae</taxon>
        <taxon>Streptophyta</taxon>
        <taxon>Embryophyta</taxon>
        <taxon>Tracheophyta</taxon>
        <taxon>Spermatophyta</taxon>
        <taxon>Magnoliopsida</taxon>
        <taxon>Liliopsida</taxon>
        <taxon>Poales</taxon>
        <taxon>Poaceae</taxon>
        <taxon>PACMAD clade</taxon>
        <taxon>Arundinoideae</taxon>
        <taxon>Arundineae</taxon>
        <taxon>Arundo</taxon>
    </lineage>
</organism>
<feature type="chain" id="PRO_5005168803" evidence="1">
    <location>
        <begin position="19"/>
        <end position="33"/>
    </location>
</feature>